<dbReference type="Gene3D" id="1.10.3370.10">
    <property type="entry name" value="SecY subunit domain"/>
    <property type="match status" value="1"/>
</dbReference>
<feature type="transmembrane region" description="Helical" evidence="1">
    <location>
        <begin position="63"/>
        <end position="88"/>
    </location>
</feature>
<accession>X1GE10</accession>
<dbReference type="InterPro" id="IPR023201">
    <property type="entry name" value="SecY_dom_sf"/>
</dbReference>
<protein>
    <recommendedName>
        <fullName evidence="3">Preprotein translocase subunit SecY</fullName>
    </recommendedName>
</protein>
<organism evidence="2">
    <name type="scientific">marine sediment metagenome</name>
    <dbReference type="NCBI Taxonomy" id="412755"/>
    <lineage>
        <taxon>unclassified sequences</taxon>
        <taxon>metagenomes</taxon>
        <taxon>ecological metagenomes</taxon>
    </lineage>
</organism>
<keyword evidence="1" id="KW-0812">Transmembrane</keyword>
<dbReference type="PRINTS" id="PR00303">
    <property type="entry name" value="SECYTRNLCASE"/>
</dbReference>
<evidence type="ECO:0000313" key="2">
    <source>
        <dbReference type="EMBL" id="GAH56121.1"/>
    </source>
</evidence>
<keyword evidence="1" id="KW-0472">Membrane</keyword>
<reference evidence="2" key="1">
    <citation type="journal article" date="2014" name="Front. Microbiol.">
        <title>High frequency of phylogenetically diverse reductive dehalogenase-homologous genes in deep subseafloor sedimentary metagenomes.</title>
        <authorList>
            <person name="Kawai M."/>
            <person name="Futagami T."/>
            <person name="Toyoda A."/>
            <person name="Takaki Y."/>
            <person name="Nishi S."/>
            <person name="Hori S."/>
            <person name="Arai W."/>
            <person name="Tsubouchi T."/>
            <person name="Morono Y."/>
            <person name="Uchiyama I."/>
            <person name="Ito T."/>
            <person name="Fujiyama A."/>
            <person name="Inagaki F."/>
            <person name="Takami H."/>
        </authorList>
    </citation>
    <scope>NUCLEOTIDE SEQUENCE</scope>
    <source>
        <strain evidence="2">Expedition CK06-06</strain>
    </source>
</reference>
<keyword evidence="1" id="KW-1133">Transmembrane helix</keyword>
<evidence type="ECO:0000256" key="1">
    <source>
        <dbReference type="SAM" id="Phobius"/>
    </source>
</evidence>
<sequence>MVDAFRLPDLRRRILLTIGILAVFRFVAHVPLPGVDPEALQLLFERNAMLGMLDMFSGGAMRYFSVAAMGVYPYITASIIMMLLVPVIPRLQAISR</sequence>
<feature type="transmembrane region" description="Helical" evidence="1">
    <location>
        <begin position="14"/>
        <end position="32"/>
    </location>
</feature>
<feature type="non-terminal residue" evidence="2">
    <location>
        <position position="96"/>
    </location>
</feature>
<dbReference type="AlphaFoldDB" id="X1GE10"/>
<dbReference type="SUPFAM" id="SSF103491">
    <property type="entry name" value="Preprotein translocase SecY subunit"/>
    <property type="match status" value="1"/>
</dbReference>
<dbReference type="EMBL" id="BARU01023693">
    <property type="protein sequence ID" value="GAH56121.1"/>
    <property type="molecule type" value="Genomic_DNA"/>
</dbReference>
<name>X1GE10_9ZZZZ</name>
<gene>
    <name evidence="2" type="ORF">S03H2_38431</name>
</gene>
<evidence type="ECO:0008006" key="3">
    <source>
        <dbReference type="Google" id="ProtNLM"/>
    </source>
</evidence>
<proteinExistence type="predicted"/>
<comment type="caution">
    <text evidence="2">The sequence shown here is derived from an EMBL/GenBank/DDBJ whole genome shotgun (WGS) entry which is preliminary data.</text>
</comment>